<dbReference type="GO" id="GO:0005730">
    <property type="term" value="C:nucleolus"/>
    <property type="evidence" value="ECO:0007669"/>
    <property type="project" value="UniProtKB-SubCell"/>
</dbReference>
<reference evidence="11 12" key="1">
    <citation type="submission" date="2022-09" db="EMBL/GenBank/DDBJ databases">
        <authorList>
            <person name="Palmer J.M."/>
        </authorList>
    </citation>
    <scope>NUCLEOTIDE SEQUENCE [LARGE SCALE GENOMIC DNA]</scope>
    <source>
        <strain evidence="11 12">DSM 7382</strain>
    </source>
</reference>
<dbReference type="InterPro" id="IPR036345">
    <property type="entry name" value="ExoRNase_PH_dom2_sf"/>
</dbReference>
<dbReference type="Pfam" id="PF02353">
    <property type="entry name" value="CMAS"/>
    <property type="match status" value="1"/>
</dbReference>
<dbReference type="EMBL" id="JASBNA010000016">
    <property type="protein sequence ID" value="KAK7686539.1"/>
    <property type="molecule type" value="Genomic_DNA"/>
</dbReference>
<feature type="region of interest" description="Disordered" evidence="8">
    <location>
        <begin position="746"/>
        <end position="766"/>
    </location>
</feature>
<feature type="domain" description="Exoribonuclease phosphorolytic" evidence="10">
    <location>
        <begin position="652"/>
        <end position="715"/>
    </location>
</feature>
<evidence type="ECO:0000256" key="7">
    <source>
        <dbReference type="ARBA" id="ARBA00077929"/>
    </source>
</evidence>
<sequence length="766" mass="86165">MDASAYATLSSPALPRADEIKRSTRLSRFVWEYFASYGAPTYYNDHPALPNSDCLLAARGAVCAALRRGVTRGRIEISDGIGTEVFGSDTSTKSESSHYGIIRVNDITFWVRVYLWYDIGFSEAFMAGEFSSPDLKEVLNLYVDNLPTLNSRISSGFYMLHAAAERLLMRFSHGFDMAVYNVAGYEASNDLYKAFLSKEMQYSCPIWGDDEGGVRGDLEGQRRPDDLEAAQERKINYILDKTRIRPGDRLLEIGSGWGSVAIAAAKRGCAVDTITLSIEQMLLARERVKDAGFEKQVRVHLMDYRNLPPEFEKAFDACVSIEMLEAVGIEWMATYMKKIDWALKDKRAAVVLTATTYPEATYTPYQYVTHIIFDIFGDQTALSRGNDFVRKYHWPNCVGPSPTSLLVDFQKYVPGRFCVHSVEDFGTHYPRCLREWGRRLDESWTPELIESLQARHPALKDNDRLLMFKRKWEYMYIYMEVAYSRVWLGVGAWTLYRPSSRVEILNDGGYRSDGRKQYELRDIVIDLSQRGTADGSASITHGLTEVLVEVFGPREAKVRSQTMHDKALINVEVNIMPFSTGERRRRGRGDKRILELGSTIKSTFEPVVQTSLYPRSEIDVFVHVLQQDGGLLQASINATTLALINAGIPLLDFVCAVSGGVHSTSPMLDLTTLEENDIPHVTVAVMPKTKKVTLVTMETRLHVDRFGDIFKLACQAGHVIHGEMKRAIQERTKKLVTAMDMGPRAGGLAGGAQDRDVTLIDDSNDH</sequence>
<dbReference type="GO" id="GO:0000176">
    <property type="term" value="C:nuclear exosome (RNase complex)"/>
    <property type="evidence" value="ECO:0007669"/>
    <property type="project" value="UniProtKB-ARBA"/>
</dbReference>
<dbReference type="InterPro" id="IPR015847">
    <property type="entry name" value="ExoRNase_PH_dom2"/>
</dbReference>
<gene>
    <name evidence="11" type="ORF">QCA50_010139</name>
</gene>
<dbReference type="InterPro" id="IPR020568">
    <property type="entry name" value="Ribosomal_Su5_D2-typ_SF"/>
</dbReference>
<protein>
    <recommendedName>
        <fullName evidence="7">Ribosomal RNA-processing protein 41</fullName>
    </recommendedName>
</protein>
<dbReference type="InterPro" id="IPR050723">
    <property type="entry name" value="CFA/CMAS"/>
</dbReference>
<dbReference type="InterPro" id="IPR029063">
    <property type="entry name" value="SAM-dependent_MTases_sf"/>
</dbReference>
<comment type="caution">
    <text evidence="11">The sequence shown here is derived from an EMBL/GenBank/DDBJ whole genome shotgun (WGS) entry which is preliminary data.</text>
</comment>
<dbReference type="GO" id="GO:0010467">
    <property type="term" value="P:gene expression"/>
    <property type="evidence" value="ECO:0007669"/>
    <property type="project" value="UniProtKB-ARBA"/>
</dbReference>
<dbReference type="PANTHER" id="PTHR43667">
    <property type="entry name" value="CYCLOPROPANE-FATTY-ACYL-PHOSPHOLIPID SYNTHASE"/>
    <property type="match status" value="1"/>
</dbReference>
<organism evidence="11 12">
    <name type="scientific">Cerrena zonata</name>
    <dbReference type="NCBI Taxonomy" id="2478898"/>
    <lineage>
        <taxon>Eukaryota</taxon>
        <taxon>Fungi</taxon>
        <taxon>Dikarya</taxon>
        <taxon>Basidiomycota</taxon>
        <taxon>Agaricomycotina</taxon>
        <taxon>Agaricomycetes</taxon>
        <taxon>Polyporales</taxon>
        <taxon>Cerrenaceae</taxon>
        <taxon>Cerrena</taxon>
    </lineage>
</organism>
<dbReference type="GO" id="GO:0071028">
    <property type="term" value="P:nuclear mRNA surveillance"/>
    <property type="evidence" value="ECO:0007669"/>
    <property type="project" value="UniProtKB-ARBA"/>
</dbReference>
<evidence type="ECO:0000313" key="12">
    <source>
        <dbReference type="Proteomes" id="UP001385951"/>
    </source>
</evidence>
<dbReference type="FunFam" id="3.30.230.70:FF:000004">
    <property type="entry name" value="Exosome complex component Rrp41"/>
    <property type="match status" value="1"/>
</dbReference>
<evidence type="ECO:0000256" key="6">
    <source>
        <dbReference type="ARBA" id="ARBA00063066"/>
    </source>
</evidence>
<feature type="domain" description="Exoribonuclease phosphorolytic" evidence="9">
    <location>
        <begin position="519"/>
        <end position="649"/>
    </location>
</feature>
<dbReference type="PANTHER" id="PTHR43667:SF2">
    <property type="entry name" value="FATTY ACID C-METHYL TRANSFERASE"/>
    <property type="match status" value="1"/>
</dbReference>
<feature type="compositionally biased region" description="Basic and acidic residues" evidence="8">
    <location>
        <begin position="753"/>
        <end position="766"/>
    </location>
</feature>
<evidence type="ECO:0000259" key="9">
    <source>
        <dbReference type="Pfam" id="PF01138"/>
    </source>
</evidence>
<dbReference type="Pfam" id="PF01138">
    <property type="entry name" value="RNase_PH"/>
    <property type="match status" value="1"/>
</dbReference>
<name>A0AAW0G5A7_9APHY</name>
<evidence type="ECO:0000256" key="2">
    <source>
        <dbReference type="ARBA" id="ARBA00004604"/>
    </source>
</evidence>
<dbReference type="Pfam" id="PF03725">
    <property type="entry name" value="RNase_PH_C"/>
    <property type="match status" value="1"/>
</dbReference>
<dbReference type="Gene3D" id="3.40.50.150">
    <property type="entry name" value="Vaccinia Virus protein VP39"/>
    <property type="match status" value="1"/>
</dbReference>
<dbReference type="GO" id="GO:0005737">
    <property type="term" value="C:cytoplasm"/>
    <property type="evidence" value="ECO:0007669"/>
    <property type="project" value="UniProtKB-SubCell"/>
</dbReference>
<dbReference type="Proteomes" id="UP001385951">
    <property type="component" value="Unassembled WGS sequence"/>
</dbReference>
<proteinExistence type="inferred from homology"/>
<dbReference type="CDD" id="cd02440">
    <property type="entry name" value="AdoMet_MTases"/>
    <property type="match status" value="1"/>
</dbReference>
<dbReference type="InterPro" id="IPR027408">
    <property type="entry name" value="PNPase/RNase_PH_dom_sf"/>
</dbReference>
<evidence type="ECO:0000256" key="1">
    <source>
        <dbReference type="ARBA" id="ARBA00004496"/>
    </source>
</evidence>
<dbReference type="CDD" id="cd11370">
    <property type="entry name" value="RNase_PH_RRP41"/>
    <property type="match status" value="1"/>
</dbReference>
<evidence type="ECO:0000256" key="5">
    <source>
        <dbReference type="ARBA" id="ARBA00022835"/>
    </source>
</evidence>
<comment type="similarity">
    <text evidence="3">Belongs to the RNase PH family.</text>
</comment>
<dbReference type="SUPFAM" id="SSF53335">
    <property type="entry name" value="S-adenosyl-L-methionine-dependent methyltransferases"/>
    <property type="match status" value="1"/>
</dbReference>
<comment type="subcellular location">
    <subcellularLocation>
        <location evidence="1">Cytoplasm</location>
    </subcellularLocation>
    <subcellularLocation>
        <location evidence="2">Nucleus</location>
        <location evidence="2">Nucleolus</location>
    </subcellularLocation>
</comment>
<dbReference type="Gene3D" id="3.30.230.70">
    <property type="entry name" value="GHMP Kinase, N-terminal domain"/>
    <property type="match status" value="1"/>
</dbReference>
<dbReference type="AlphaFoldDB" id="A0AAW0G5A7"/>
<dbReference type="SUPFAM" id="SSF55666">
    <property type="entry name" value="Ribonuclease PH domain 2-like"/>
    <property type="match status" value="1"/>
</dbReference>
<comment type="subunit">
    <text evidence="6">Component of the RNA exosome complex. Specifically part of the catalytically inactive RNA exosome core complex (Exo-9) which may associate with the catalytic subunits RRP6 and DIS3 in cytoplasmic- and nuclear-specific RNA exosome complex forms. Exo-9 is formed by a hexameric base ring of RNase PH domain-containing subunits and a cap ring consisting of CSL4, RRP4 and RRP40.</text>
</comment>
<keyword evidence="4" id="KW-0963">Cytoplasm</keyword>
<dbReference type="SUPFAM" id="SSF54211">
    <property type="entry name" value="Ribosomal protein S5 domain 2-like"/>
    <property type="match status" value="1"/>
</dbReference>
<evidence type="ECO:0000256" key="8">
    <source>
        <dbReference type="SAM" id="MobiDB-lite"/>
    </source>
</evidence>
<dbReference type="InterPro" id="IPR001247">
    <property type="entry name" value="ExoRNase_PH_dom1"/>
</dbReference>
<evidence type="ECO:0000259" key="10">
    <source>
        <dbReference type="Pfam" id="PF03725"/>
    </source>
</evidence>
<evidence type="ECO:0000256" key="3">
    <source>
        <dbReference type="ARBA" id="ARBA00006678"/>
    </source>
</evidence>
<keyword evidence="12" id="KW-1185">Reference proteome</keyword>
<keyword evidence="5" id="KW-0271">Exosome</keyword>
<accession>A0AAW0G5A7</accession>
<evidence type="ECO:0000313" key="11">
    <source>
        <dbReference type="EMBL" id="KAK7686539.1"/>
    </source>
</evidence>
<evidence type="ECO:0000256" key="4">
    <source>
        <dbReference type="ARBA" id="ARBA00022490"/>
    </source>
</evidence>